<evidence type="ECO:0000259" key="4">
    <source>
        <dbReference type="PROSITE" id="PS51898"/>
    </source>
</evidence>
<dbReference type="Gene3D" id="1.10.443.10">
    <property type="entry name" value="Intergrase catalytic core"/>
    <property type="match status" value="1"/>
</dbReference>
<dbReference type="PROSITE" id="PS51898">
    <property type="entry name" value="TYR_RECOMBINASE"/>
    <property type="match status" value="1"/>
</dbReference>
<proteinExistence type="predicted"/>
<dbReference type="SUPFAM" id="SSF47823">
    <property type="entry name" value="lambda integrase-like, N-terminal domain"/>
    <property type="match status" value="1"/>
</dbReference>
<dbReference type="Pfam" id="PF00589">
    <property type="entry name" value="Phage_integrase"/>
    <property type="match status" value="1"/>
</dbReference>
<dbReference type="InterPro" id="IPR044068">
    <property type="entry name" value="CB"/>
</dbReference>
<dbReference type="Proteomes" id="UP000286208">
    <property type="component" value="Unassembled WGS sequence"/>
</dbReference>
<dbReference type="Gene3D" id="1.10.150.130">
    <property type="match status" value="1"/>
</dbReference>
<dbReference type="InterPro" id="IPR011010">
    <property type="entry name" value="DNA_brk_join_enz"/>
</dbReference>
<dbReference type="AlphaFoldDB" id="A0A3S3AUE9"/>
<keyword evidence="2" id="KW-0233">DNA recombination</keyword>
<reference evidence="6 7" key="1">
    <citation type="submission" date="2018-11" db="EMBL/GenBank/DDBJ databases">
        <title>Rhodococcus spongicola sp. nov. and Rhodococcus xishaensis sp. nov. from marine sponges.</title>
        <authorList>
            <person name="Li L."/>
            <person name="Lin H.W."/>
        </authorList>
    </citation>
    <scope>NUCLEOTIDE SEQUENCE [LARGE SCALE GENOMIC DNA]</scope>
    <source>
        <strain evidence="6 7">CCTCC AB2014297</strain>
    </source>
</reference>
<feature type="domain" description="Core-binding (CB)" evidence="5">
    <location>
        <begin position="39"/>
        <end position="125"/>
    </location>
</feature>
<name>A0A3S3AUE9_9NOCA</name>
<evidence type="ECO:0000256" key="2">
    <source>
        <dbReference type="ARBA" id="ARBA00023172"/>
    </source>
</evidence>
<dbReference type="GO" id="GO:0015074">
    <property type="term" value="P:DNA integration"/>
    <property type="evidence" value="ECO:0007669"/>
    <property type="project" value="InterPro"/>
</dbReference>
<dbReference type="PANTHER" id="PTHR34605:SF4">
    <property type="entry name" value="DNA ADENINE METHYLTRANSFERASE"/>
    <property type="match status" value="1"/>
</dbReference>
<evidence type="ECO:0000259" key="5">
    <source>
        <dbReference type="PROSITE" id="PS51900"/>
    </source>
</evidence>
<accession>A0A3S3AUE9</accession>
<feature type="domain" description="Tyr recombinase" evidence="4">
    <location>
        <begin position="155"/>
        <end position="397"/>
    </location>
</feature>
<organism evidence="6 7">
    <name type="scientific">Prescottella agglutinans</name>
    <dbReference type="NCBI Taxonomy" id="1644129"/>
    <lineage>
        <taxon>Bacteria</taxon>
        <taxon>Bacillati</taxon>
        <taxon>Actinomycetota</taxon>
        <taxon>Actinomycetes</taxon>
        <taxon>Mycobacteriales</taxon>
        <taxon>Nocardiaceae</taxon>
        <taxon>Prescottella</taxon>
    </lineage>
</organism>
<dbReference type="InterPro" id="IPR013762">
    <property type="entry name" value="Integrase-like_cat_sf"/>
</dbReference>
<keyword evidence="1 3" id="KW-0238">DNA-binding</keyword>
<dbReference type="InterPro" id="IPR002104">
    <property type="entry name" value="Integrase_catalytic"/>
</dbReference>
<evidence type="ECO:0000256" key="1">
    <source>
        <dbReference type="ARBA" id="ARBA00023125"/>
    </source>
</evidence>
<dbReference type="InterPro" id="IPR010998">
    <property type="entry name" value="Integrase_recombinase_N"/>
</dbReference>
<dbReference type="OrthoDB" id="9815875at2"/>
<dbReference type="GO" id="GO:0006310">
    <property type="term" value="P:DNA recombination"/>
    <property type="evidence" value="ECO:0007669"/>
    <property type="project" value="UniProtKB-KW"/>
</dbReference>
<evidence type="ECO:0000313" key="7">
    <source>
        <dbReference type="Proteomes" id="UP000286208"/>
    </source>
</evidence>
<dbReference type="PANTHER" id="PTHR34605">
    <property type="entry name" value="PHAGE_INTEGRASE DOMAIN-CONTAINING PROTEIN"/>
    <property type="match status" value="1"/>
</dbReference>
<evidence type="ECO:0000313" key="6">
    <source>
        <dbReference type="EMBL" id="RVW08764.1"/>
    </source>
</evidence>
<dbReference type="EMBL" id="RKLP01000007">
    <property type="protein sequence ID" value="RVW08764.1"/>
    <property type="molecule type" value="Genomic_DNA"/>
</dbReference>
<keyword evidence="7" id="KW-1185">Reference proteome</keyword>
<dbReference type="SUPFAM" id="SSF56349">
    <property type="entry name" value="DNA breaking-rejoining enzymes"/>
    <property type="match status" value="1"/>
</dbReference>
<protein>
    <submittedName>
        <fullName evidence="6">Integrase</fullName>
    </submittedName>
</protein>
<dbReference type="InterPro" id="IPR052925">
    <property type="entry name" value="Phage_Integrase-like_Recomb"/>
</dbReference>
<sequence length="400" mass="43790">MSEQVDTVSVVPALPAVPERPAVTSEPGPEPAAPVLSASAEARIVAALEQRHSPSTARNYRTDWDKFRSWCAERGQVPMPAHPHTVADYLTEHAEQRTDTGERRYATNTLTRWVASINYWHRACSRPAPGQAQIVKDTLAGLRRTYAAAGERPTKRVAPLLGDEISYILTTMRQNAQTWQDQLRERRDSAVILIGFLGAFRRSELSGLQLRDITLHPQDGLHILVRRSKTDQVGAGMVKATPFAVGHRACPPCVYRRWLDVVLAHHRDGRDGIAQLLGAPDTFGTHICHVPYPELLPDVATAPVFRPLRVNGNIGDGALTGQGIHGVIRRAAGDAGLSPAKIAKLGGHSLRAGFVTQAFRNGAQAHEVMRQTGHKNPATLEIYAREHNPLTGNAVARFEI</sequence>
<dbReference type="CDD" id="cd00799">
    <property type="entry name" value="INT_Cre_C"/>
    <property type="match status" value="1"/>
</dbReference>
<evidence type="ECO:0000256" key="3">
    <source>
        <dbReference type="PROSITE-ProRule" id="PRU01248"/>
    </source>
</evidence>
<dbReference type="RefSeq" id="WP_127916821.1">
    <property type="nucleotide sequence ID" value="NZ_RKLP01000007.1"/>
</dbReference>
<dbReference type="PROSITE" id="PS51900">
    <property type="entry name" value="CB"/>
    <property type="match status" value="1"/>
</dbReference>
<gene>
    <name evidence="6" type="ORF">EGT67_14670</name>
</gene>
<comment type="caution">
    <text evidence="6">The sequence shown here is derived from an EMBL/GenBank/DDBJ whole genome shotgun (WGS) entry which is preliminary data.</text>
</comment>
<dbReference type="GO" id="GO:0003677">
    <property type="term" value="F:DNA binding"/>
    <property type="evidence" value="ECO:0007669"/>
    <property type="project" value="UniProtKB-UniRule"/>
</dbReference>